<dbReference type="PANTHER" id="PTHR13600:SF33">
    <property type="entry name" value="LEUCINE CARBOXYL METHYLTRANSFERASE 1"/>
    <property type="match status" value="1"/>
</dbReference>
<keyword evidence="1" id="KW-0949">S-adenosyl-L-methionine</keyword>
<sequence>MSKSGIGLIRVEELEFFSYIMEPPCSFHPCDEAVIATNDDASDCKRCAVRLGYWKDEYIGYFVRNQDRKAPEINRGYFARVKGVEMCVEKFLKPKICTKFIKVQSIVMLMTPVGLLTLKSGFEFQH</sequence>
<dbReference type="GO" id="GO:0018423">
    <property type="term" value="F:protein C-terminal leucine carboxyl O-methyltransferase activity"/>
    <property type="evidence" value="ECO:0007669"/>
    <property type="project" value="TreeGrafter"/>
</dbReference>
<dbReference type="EnsemblMetazoa" id="GBRI034488-RA">
    <property type="protein sequence ID" value="GBRI034488-PA"/>
    <property type="gene ID" value="GBRI034488"/>
</dbReference>
<organism evidence="2 3">
    <name type="scientific">Glossina brevipalpis</name>
    <dbReference type="NCBI Taxonomy" id="37001"/>
    <lineage>
        <taxon>Eukaryota</taxon>
        <taxon>Metazoa</taxon>
        <taxon>Ecdysozoa</taxon>
        <taxon>Arthropoda</taxon>
        <taxon>Hexapoda</taxon>
        <taxon>Insecta</taxon>
        <taxon>Pterygota</taxon>
        <taxon>Neoptera</taxon>
        <taxon>Endopterygota</taxon>
        <taxon>Diptera</taxon>
        <taxon>Brachycera</taxon>
        <taxon>Muscomorpha</taxon>
        <taxon>Hippoboscoidea</taxon>
        <taxon>Glossinidae</taxon>
        <taxon>Glossina</taxon>
    </lineage>
</organism>
<dbReference type="PANTHER" id="PTHR13600">
    <property type="entry name" value="LEUCINE CARBOXYL METHYLTRANSFERASE"/>
    <property type="match status" value="1"/>
</dbReference>
<dbReference type="STRING" id="37001.A0A1A9WVZ7"/>
<evidence type="ECO:0000313" key="2">
    <source>
        <dbReference type="EnsemblMetazoa" id="GBRI034488-PA"/>
    </source>
</evidence>
<dbReference type="GO" id="GO:0005829">
    <property type="term" value="C:cytosol"/>
    <property type="evidence" value="ECO:0007669"/>
    <property type="project" value="TreeGrafter"/>
</dbReference>
<evidence type="ECO:0000313" key="3">
    <source>
        <dbReference type="Proteomes" id="UP000091820"/>
    </source>
</evidence>
<dbReference type="VEuPathDB" id="VectorBase:GBRI034488"/>
<dbReference type="SUPFAM" id="SSF53335">
    <property type="entry name" value="S-adenosyl-L-methionine-dependent methyltransferases"/>
    <property type="match status" value="1"/>
</dbReference>
<dbReference type="Gene3D" id="3.40.50.150">
    <property type="entry name" value="Vaccinia Virus protein VP39"/>
    <property type="match status" value="1"/>
</dbReference>
<reference evidence="2" key="2">
    <citation type="submission" date="2020-05" db="UniProtKB">
        <authorList>
            <consortium name="EnsemblMetazoa"/>
        </authorList>
    </citation>
    <scope>IDENTIFICATION</scope>
    <source>
        <strain evidence="2">IAEA</strain>
    </source>
</reference>
<accession>A0A1A9WVZ7</accession>
<keyword evidence="3" id="KW-1185">Reference proteome</keyword>
<protein>
    <submittedName>
        <fullName evidence="2">Uncharacterized protein</fullName>
    </submittedName>
</protein>
<dbReference type="InterPro" id="IPR029063">
    <property type="entry name" value="SAM-dependent_MTases_sf"/>
</dbReference>
<dbReference type="Proteomes" id="UP000091820">
    <property type="component" value="Unassembled WGS sequence"/>
</dbReference>
<proteinExistence type="predicted"/>
<reference evidence="3" key="1">
    <citation type="submission" date="2014-03" db="EMBL/GenBank/DDBJ databases">
        <authorList>
            <person name="Aksoy S."/>
            <person name="Warren W."/>
            <person name="Wilson R.K."/>
        </authorList>
    </citation>
    <scope>NUCLEOTIDE SEQUENCE [LARGE SCALE GENOMIC DNA]</scope>
    <source>
        <strain evidence="3">IAEA</strain>
    </source>
</reference>
<dbReference type="AlphaFoldDB" id="A0A1A9WVZ7"/>
<name>A0A1A9WVZ7_9MUSC</name>
<dbReference type="InterPro" id="IPR016651">
    <property type="entry name" value="LCMT1"/>
</dbReference>
<evidence type="ECO:0000256" key="1">
    <source>
        <dbReference type="ARBA" id="ARBA00022691"/>
    </source>
</evidence>